<dbReference type="Proteomes" id="UP000010164">
    <property type="component" value="Unassembled WGS sequence"/>
</dbReference>
<evidence type="ECO:0000256" key="2">
    <source>
        <dbReference type="ARBA" id="ARBA00023172"/>
    </source>
</evidence>
<reference evidence="4 5" key="1">
    <citation type="journal article" date="2012" name="J. Bacteriol.">
        <title>Genome Sequence of the Alkane-Degrading Bacterium Alcanivorax hongdengensis Type Strain A-11-3.</title>
        <authorList>
            <person name="Lai Q."/>
            <person name="Shao Z."/>
        </authorList>
    </citation>
    <scope>NUCLEOTIDE SEQUENCE [LARGE SCALE GENOMIC DNA]</scope>
    <source>
        <strain evidence="4 5">A-11-3</strain>
    </source>
</reference>
<evidence type="ECO:0000256" key="1">
    <source>
        <dbReference type="ARBA" id="ARBA00022908"/>
    </source>
</evidence>
<dbReference type="eggNOG" id="COG0582">
    <property type="taxonomic scope" value="Bacteria"/>
</dbReference>
<dbReference type="CDD" id="cd00796">
    <property type="entry name" value="INT_Rci_Hp1_C"/>
    <property type="match status" value="1"/>
</dbReference>
<dbReference type="PANTHER" id="PTHR30349">
    <property type="entry name" value="PHAGE INTEGRASE-RELATED"/>
    <property type="match status" value="1"/>
</dbReference>
<keyword evidence="5" id="KW-1185">Reference proteome</keyword>
<keyword evidence="1" id="KW-0229">DNA integration</keyword>
<feature type="domain" description="Tyr recombinase" evidence="3">
    <location>
        <begin position="158"/>
        <end position="320"/>
    </location>
</feature>
<dbReference type="Pfam" id="PF00589">
    <property type="entry name" value="Phage_integrase"/>
    <property type="match status" value="2"/>
</dbReference>
<dbReference type="InterPro" id="IPR050090">
    <property type="entry name" value="Tyrosine_recombinase_XerCD"/>
</dbReference>
<dbReference type="InterPro" id="IPR011010">
    <property type="entry name" value="DNA_brk_join_enz"/>
</dbReference>
<dbReference type="AlphaFoldDB" id="L0WB57"/>
<dbReference type="PROSITE" id="PS51898">
    <property type="entry name" value="TYR_RECOMBINASE"/>
    <property type="match status" value="1"/>
</dbReference>
<evidence type="ECO:0000313" key="4">
    <source>
        <dbReference type="EMBL" id="EKF74206.1"/>
    </source>
</evidence>
<proteinExistence type="predicted"/>
<accession>L0WB57</accession>
<dbReference type="GO" id="GO:0003677">
    <property type="term" value="F:DNA binding"/>
    <property type="evidence" value="ECO:0007669"/>
    <property type="project" value="InterPro"/>
</dbReference>
<protein>
    <submittedName>
        <fullName evidence="4">Phage integrase family protein</fullName>
    </submittedName>
</protein>
<dbReference type="InterPro" id="IPR057084">
    <property type="entry name" value="Int_N"/>
</dbReference>
<dbReference type="OrthoDB" id="9057547at2"/>
<dbReference type="PANTHER" id="PTHR30349:SF93">
    <property type="entry name" value="FELS-2 PROPHAGE PROTEIN"/>
    <property type="match status" value="1"/>
</dbReference>
<dbReference type="GO" id="GO:0006310">
    <property type="term" value="P:DNA recombination"/>
    <property type="evidence" value="ECO:0007669"/>
    <property type="project" value="UniProtKB-KW"/>
</dbReference>
<organism evidence="4 5">
    <name type="scientific">Alcanivorax hongdengensis A-11-3</name>
    <dbReference type="NCBI Taxonomy" id="1177179"/>
    <lineage>
        <taxon>Bacteria</taxon>
        <taxon>Pseudomonadati</taxon>
        <taxon>Pseudomonadota</taxon>
        <taxon>Gammaproteobacteria</taxon>
        <taxon>Oceanospirillales</taxon>
        <taxon>Alcanivoracaceae</taxon>
        <taxon>Alcanivorax</taxon>
    </lineage>
</organism>
<dbReference type="SUPFAM" id="SSF56349">
    <property type="entry name" value="DNA breaking-rejoining enzymes"/>
    <property type="match status" value="1"/>
</dbReference>
<dbReference type="Pfam" id="PF24624">
    <property type="entry name" value="Int_N"/>
    <property type="match status" value="1"/>
</dbReference>
<dbReference type="STRING" id="1177179.A11A3_09410"/>
<dbReference type="Gene3D" id="1.10.443.10">
    <property type="entry name" value="Intergrase catalytic core"/>
    <property type="match status" value="1"/>
</dbReference>
<evidence type="ECO:0000259" key="3">
    <source>
        <dbReference type="PROSITE" id="PS51898"/>
    </source>
</evidence>
<comment type="caution">
    <text evidence="4">The sequence shown here is derived from an EMBL/GenBank/DDBJ whole genome shotgun (WGS) entry which is preliminary data.</text>
</comment>
<dbReference type="InterPro" id="IPR013762">
    <property type="entry name" value="Integrase-like_cat_sf"/>
</dbReference>
<name>L0WB57_9GAMM</name>
<evidence type="ECO:0000313" key="5">
    <source>
        <dbReference type="Proteomes" id="UP000010164"/>
    </source>
</evidence>
<dbReference type="InterPro" id="IPR002104">
    <property type="entry name" value="Integrase_catalytic"/>
</dbReference>
<gene>
    <name evidence="4" type="ORF">A11A3_09410</name>
</gene>
<keyword evidence="2" id="KW-0233">DNA recombination</keyword>
<dbReference type="GO" id="GO:0015074">
    <property type="term" value="P:DNA integration"/>
    <property type="evidence" value="ECO:0007669"/>
    <property type="project" value="UniProtKB-KW"/>
</dbReference>
<dbReference type="EMBL" id="AMRJ01000013">
    <property type="protein sequence ID" value="EKF74206.1"/>
    <property type="molecule type" value="Genomic_DNA"/>
</dbReference>
<sequence length="336" mass="37936">MIKPLPDGRWHVDIEPVKGQRHRKTLATKAEAKRFESLMRVKYLKNPEWNQSAKDKRHLEDLINRWFLLHGQTLSDGLRRKQSMLGVCSRLGNPVAARLSGQVYTEFRSNALSAGSAGKTLNNQLGYLRAMYNELARLGEITYPNPLSSVRMLKLQERELSYLTTEQIPQLFKSIRNTCELPHAELVAIICLSTGCRWGEARSLTPDRVKSGQVTFVNTKSKRARSVPISKELSARIHRHFNAYGLFTRCEPAFDKALKRSGIKLPRGQSTHVLRHTFASHFMMNGGNILTLQKILGHATVTMTMRYAHLAPDHLREAIGLGPLTGNVLADIFSTD</sequence>
<dbReference type="RefSeq" id="WP_008929060.1">
    <property type="nucleotide sequence ID" value="NZ_AMRJ01000013.1"/>
</dbReference>